<name>A0ABQ9Q6D6_9PEZI</name>
<comment type="function">
    <text evidence="1">Involved in the import of GDP-mannose from the cytoplasm into the Golgi lumen.</text>
</comment>
<evidence type="ECO:0000256" key="7">
    <source>
        <dbReference type="ARBA" id="ARBA00023136"/>
    </source>
</evidence>
<keyword evidence="11" id="KW-1185">Reference proteome</keyword>
<comment type="similarity">
    <text evidence="3">Belongs to the TPT transporter family. SLC35D subfamily.</text>
</comment>
<sequence>MSELPTTEKAVGSKALHPAFFIASWIFFSNLTILFNKWLLDTAGFSKHLLPHYDAPAVILTFWHLVFSTLATQVLARFTSLLDGRHKVKMTGRVYLRAIMPIGVLYSGSLVCSNLVYLYLSVSFIQMLKAAAPVAVLFTSWIWGVADPSMKTFYNILLIVGGVGLASFGEIEFSWIGFIFQMGGIIFEAIRLVMIQVLLKGDENAQKMDPLVSLYYYAPVCAVMNFFVAWFSEFGKFNVEDFNKVGFTMLLLNASVAFALNISSVFLIGKTSGLVMTLTGILKNILLIVVSVLIWHTSITALQFIGYAVALFGLVIYSTGWDQLKASSAGAITWSRGVWNSHALDEGRLSPLLRRAIFFGLLTLITLMVVMGFAYKGAAAPADWFAKVGAVSA</sequence>
<dbReference type="Pfam" id="PF03151">
    <property type="entry name" value="TPT"/>
    <property type="match status" value="1"/>
</dbReference>
<feature type="transmembrane region" description="Helical" evidence="8">
    <location>
        <begin position="301"/>
        <end position="319"/>
    </location>
</feature>
<dbReference type="Proteomes" id="UP001169217">
    <property type="component" value="Unassembled WGS sequence"/>
</dbReference>
<evidence type="ECO:0000256" key="1">
    <source>
        <dbReference type="ARBA" id="ARBA00003420"/>
    </source>
</evidence>
<feature type="domain" description="Sugar phosphate transporter" evidence="9">
    <location>
        <begin position="20"/>
        <end position="318"/>
    </location>
</feature>
<evidence type="ECO:0000256" key="8">
    <source>
        <dbReference type="SAM" id="Phobius"/>
    </source>
</evidence>
<evidence type="ECO:0000313" key="10">
    <source>
        <dbReference type="EMBL" id="KAK0379369.1"/>
    </source>
</evidence>
<feature type="transmembrane region" description="Helical" evidence="8">
    <location>
        <begin position="275"/>
        <end position="295"/>
    </location>
</feature>
<gene>
    <name evidence="10" type="ORF">CLIM01_03295</name>
</gene>
<evidence type="ECO:0000256" key="4">
    <source>
        <dbReference type="ARBA" id="ARBA00011182"/>
    </source>
</evidence>
<evidence type="ECO:0000313" key="11">
    <source>
        <dbReference type="Proteomes" id="UP001169217"/>
    </source>
</evidence>
<feature type="transmembrane region" description="Helical" evidence="8">
    <location>
        <begin position="356"/>
        <end position="375"/>
    </location>
</feature>
<feature type="transmembrane region" description="Helical" evidence="8">
    <location>
        <begin position="211"/>
        <end position="230"/>
    </location>
</feature>
<protein>
    <submittedName>
        <fullName evidence="10">Triose-phosphate transporter</fullName>
    </submittedName>
</protein>
<dbReference type="EMBL" id="JARUPT010000068">
    <property type="protein sequence ID" value="KAK0379369.1"/>
    <property type="molecule type" value="Genomic_DNA"/>
</dbReference>
<evidence type="ECO:0000256" key="6">
    <source>
        <dbReference type="ARBA" id="ARBA00022989"/>
    </source>
</evidence>
<feature type="transmembrane region" description="Helical" evidence="8">
    <location>
        <begin position="175"/>
        <end position="199"/>
    </location>
</feature>
<feature type="transmembrane region" description="Helical" evidence="8">
    <location>
        <begin position="250"/>
        <end position="268"/>
    </location>
</feature>
<evidence type="ECO:0000259" key="9">
    <source>
        <dbReference type="Pfam" id="PF03151"/>
    </source>
</evidence>
<organism evidence="10 11">
    <name type="scientific">Colletotrichum limetticola</name>
    <dbReference type="NCBI Taxonomy" id="1209924"/>
    <lineage>
        <taxon>Eukaryota</taxon>
        <taxon>Fungi</taxon>
        <taxon>Dikarya</taxon>
        <taxon>Ascomycota</taxon>
        <taxon>Pezizomycotina</taxon>
        <taxon>Sordariomycetes</taxon>
        <taxon>Hypocreomycetidae</taxon>
        <taxon>Glomerellales</taxon>
        <taxon>Glomerellaceae</taxon>
        <taxon>Colletotrichum</taxon>
        <taxon>Colletotrichum acutatum species complex</taxon>
    </lineage>
</organism>
<dbReference type="InterPro" id="IPR050186">
    <property type="entry name" value="TPT_transporter"/>
</dbReference>
<keyword evidence="7 8" id="KW-0472">Membrane</keyword>
<comment type="subcellular location">
    <subcellularLocation>
        <location evidence="2">Endoplasmic reticulum membrane</location>
        <topology evidence="2">Multi-pass membrane protein</topology>
    </subcellularLocation>
</comment>
<feature type="transmembrane region" description="Helical" evidence="8">
    <location>
        <begin position="126"/>
        <end position="146"/>
    </location>
</feature>
<keyword evidence="6 8" id="KW-1133">Transmembrane helix</keyword>
<dbReference type="PANTHER" id="PTHR11132">
    <property type="entry name" value="SOLUTE CARRIER FAMILY 35"/>
    <property type="match status" value="1"/>
</dbReference>
<evidence type="ECO:0000256" key="2">
    <source>
        <dbReference type="ARBA" id="ARBA00004477"/>
    </source>
</evidence>
<accession>A0ABQ9Q6D6</accession>
<dbReference type="InterPro" id="IPR004853">
    <property type="entry name" value="Sugar_P_trans_dom"/>
</dbReference>
<feature type="transmembrane region" description="Helical" evidence="8">
    <location>
        <begin position="153"/>
        <end position="169"/>
    </location>
</feature>
<comment type="caution">
    <text evidence="10">The sequence shown here is derived from an EMBL/GenBank/DDBJ whole genome shotgun (WGS) entry which is preliminary data.</text>
</comment>
<proteinExistence type="inferred from homology"/>
<evidence type="ECO:0000256" key="3">
    <source>
        <dbReference type="ARBA" id="ARBA00010425"/>
    </source>
</evidence>
<feature type="transmembrane region" description="Helical" evidence="8">
    <location>
        <begin position="20"/>
        <end position="40"/>
    </location>
</feature>
<feature type="transmembrane region" description="Helical" evidence="8">
    <location>
        <begin position="94"/>
        <end position="120"/>
    </location>
</feature>
<keyword evidence="5 8" id="KW-0812">Transmembrane</keyword>
<comment type="subunit">
    <text evidence="4">Homooligomer.</text>
</comment>
<feature type="transmembrane region" description="Helical" evidence="8">
    <location>
        <begin position="60"/>
        <end position="82"/>
    </location>
</feature>
<evidence type="ECO:0000256" key="5">
    <source>
        <dbReference type="ARBA" id="ARBA00022692"/>
    </source>
</evidence>
<reference evidence="10" key="1">
    <citation type="submission" date="2023-04" db="EMBL/GenBank/DDBJ databases">
        <title>Colletotrichum limetticola genome sequence.</title>
        <authorList>
            <person name="Baroncelli R."/>
        </authorList>
    </citation>
    <scope>NUCLEOTIDE SEQUENCE</scope>
    <source>
        <strain evidence="10">KLA-Anderson</strain>
    </source>
</reference>